<reference evidence="2 3" key="1">
    <citation type="journal article" date="2016" name="BMC Genomics">
        <title>Comparative genomic and transcriptomic analyses of the Fuzhuan brick tea-fermentation fungus Aspergillus cristatus.</title>
        <authorList>
            <person name="Ge Y."/>
            <person name="Wang Y."/>
            <person name="Liu Y."/>
            <person name="Tan Y."/>
            <person name="Ren X."/>
            <person name="Zhang X."/>
            <person name="Hyde K.D."/>
            <person name="Liu Y."/>
            <person name="Liu Z."/>
        </authorList>
    </citation>
    <scope>NUCLEOTIDE SEQUENCE [LARGE SCALE GENOMIC DNA]</scope>
    <source>
        <strain evidence="2 3">GZAAS20.1005</strain>
    </source>
</reference>
<evidence type="ECO:0000256" key="1">
    <source>
        <dbReference type="SAM" id="MobiDB-lite"/>
    </source>
</evidence>
<sequence length="273" mass="30520">MEALRPRGGGISHASPPGVGNVASQLMETQDMPVTPTPTRWRSGNVMQPVLNDGSMESVSMDGNEGQECWQPGGSSRAPSQASEARSGIRQQKILQKTLIGRPKHQTSLLDTSKHILKHQTSLLDASKHTQVLVRALEAAQTQQQEMYQMVLEQVQAHLAEELSNWRAEQQIHEGLYLERITKLELEVSKLRTELTEAQHTIQRIGPMKQDTPTTNAQSSQMNQHDNNKIPKTREVMSQKSKQQPTFADLAALLSTRPGGQEWQEVIKKKQKN</sequence>
<dbReference type="OrthoDB" id="4365810at2759"/>
<dbReference type="EMBL" id="JXNT01000003">
    <property type="protein sequence ID" value="ODM21123.1"/>
    <property type="molecule type" value="Genomic_DNA"/>
</dbReference>
<keyword evidence="3" id="KW-1185">Reference proteome</keyword>
<comment type="caution">
    <text evidence="2">The sequence shown here is derived from an EMBL/GenBank/DDBJ whole genome shotgun (WGS) entry which is preliminary data.</text>
</comment>
<feature type="compositionally biased region" description="Polar residues" evidence="1">
    <location>
        <begin position="211"/>
        <end position="225"/>
    </location>
</feature>
<protein>
    <submittedName>
        <fullName evidence="2">Uncharacterized protein</fullName>
    </submittedName>
</protein>
<proteinExistence type="predicted"/>
<accession>A0A1E3BJG6</accession>
<feature type="compositionally biased region" description="Polar residues" evidence="1">
    <location>
        <begin position="37"/>
        <end position="46"/>
    </location>
</feature>
<feature type="compositionally biased region" description="Polar residues" evidence="1">
    <location>
        <begin position="73"/>
        <end position="88"/>
    </location>
</feature>
<evidence type="ECO:0000313" key="3">
    <source>
        <dbReference type="Proteomes" id="UP000094569"/>
    </source>
</evidence>
<dbReference type="VEuPathDB" id="FungiDB:SI65_04176"/>
<gene>
    <name evidence="2" type="ORF">SI65_04176</name>
</gene>
<feature type="region of interest" description="Disordered" evidence="1">
    <location>
        <begin position="1"/>
        <end position="88"/>
    </location>
</feature>
<dbReference type="STRING" id="573508.A0A1E3BJG6"/>
<name>A0A1E3BJG6_ASPCR</name>
<dbReference type="AlphaFoldDB" id="A0A1E3BJG6"/>
<evidence type="ECO:0000313" key="2">
    <source>
        <dbReference type="EMBL" id="ODM21123.1"/>
    </source>
</evidence>
<dbReference type="Proteomes" id="UP000094569">
    <property type="component" value="Unassembled WGS sequence"/>
</dbReference>
<feature type="compositionally biased region" description="Basic and acidic residues" evidence="1">
    <location>
        <begin position="226"/>
        <end position="237"/>
    </location>
</feature>
<organism evidence="2 3">
    <name type="scientific">Aspergillus cristatus</name>
    <name type="common">Chinese Fuzhuan brick tea-fermentation fungus</name>
    <name type="synonym">Eurotium cristatum</name>
    <dbReference type="NCBI Taxonomy" id="573508"/>
    <lineage>
        <taxon>Eukaryota</taxon>
        <taxon>Fungi</taxon>
        <taxon>Dikarya</taxon>
        <taxon>Ascomycota</taxon>
        <taxon>Pezizomycotina</taxon>
        <taxon>Eurotiomycetes</taxon>
        <taxon>Eurotiomycetidae</taxon>
        <taxon>Eurotiales</taxon>
        <taxon>Aspergillaceae</taxon>
        <taxon>Aspergillus</taxon>
        <taxon>Aspergillus subgen. Aspergillus</taxon>
    </lineage>
</organism>
<feature type="region of interest" description="Disordered" evidence="1">
    <location>
        <begin position="207"/>
        <end position="244"/>
    </location>
</feature>